<sequence length="92" mass="10623">MNNNAPAHDASRRGRAAARAPLTYRRRRRPTSLSADGPRVTLQQVTAPVTTRCSRRGCASFERLKTNYGRAWNWIDVNFLDFQDYLAYHRVQ</sequence>
<dbReference type="Proteomes" id="UP000299102">
    <property type="component" value="Unassembled WGS sequence"/>
</dbReference>
<reference evidence="2 3" key="1">
    <citation type="journal article" date="2019" name="Commun. Biol.">
        <title>The bagworm genome reveals a unique fibroin gene that provides high tensile strength.</title>
        <authorList>
            <person name="Kono N."/>
            <person name="Nakamura H."/>
            <person name="Ohtoshi R."/>
            <person name="Tomita M."/>
            <person name="Numata K."/>
            <person name="Arakawa K."/>
        </authorList>
    </citation>
    <scope>NUCLEOTIDE SEQUENCE [LARGE SCALE GENOMIC DNA]</scope>
</reference>
<evidence type="ECO:0000313" key="3">
    <source>
        <dbReference type="Proteomes" id="UP000299102"/>
    </source>
</evidence>
<feature type="region of interest" description="Disordered" evidence="1">
    <location>
        <begin position="1"/>
        <end position="38"/>
    </location>
</feature>
<name>A0A4C1XP48_EUMVA</name>
<organism evidence="2 3">
    <name type="scientific">Eumeta variegata</name>
    <name type="common">Bagworm moth</name>
    <name type="synonym">Eumeta japonica</name>
    <dbReference type="NCBI Taxonomy" id="151549"/>
    <lineage>
        <taxon>Eukaryota</taxon>
        <taxon>Metazoa</taxon>
        <taxon>Ecdysozoa</taxon>
        <taxon>Arthropoda</taxon>
        <taxon>Hexapoda</taxon>
        <taxon>Insecta</taxon>
        <taxon>Pterygota</taxon>
        <taxon>Neoptera</taxon>
        <taxon>Endopterygota</taxon>
        <taxon>Lepidoptera</taxon>
        <taxon>Glossata</taxon>
        <taxon>Ditrysia</taxon>
        <taxon>Tineoidea</taxon>
        <taxon>Psychidae</taxon>
        <taxon>Oiketicinae</taxon>
        <taxon>Eumeta</taxon>
    </lineage>
</organism>
<accession>A0A4C1XP48</accession>
<gene>
    <name evidence="2" type="ORF">EVAR_14968_1</name>
</gene>
<proteinExistence type="predicted"/>
<dbReference type="AlphaFoldDB" id="A0A4C1XP48"/>
<protein>
    <submittedName>
        <fullName evidence="2">Uncharacterized protein</fullName>
    </submittedName>
</protein>
<keyword evidence="3" id="KW-1185">Reference proteome</keyword>
<evidence type="ECO:0000313" key="2">
    <source>
        <dbReference type="EMBL" id="GBP64772.1"/>
    </source>
</evidence>
<comment type="caution">
    <text evidence="2">The sequence shown here is derived from an EMBL/GenBank/DDBJ whole genome shotgun (WGS) entry which is preliminary data.</text>
</comment>
<evidence type="ECO:0000256" key="1">
    <source>
        <dbReference type="SAM" id="MobiDB-lite"/>
    </source>
</evidence>
<dbReference type="EMBL" id="BGZK01000908">
    <property type="protein sequence ID" value="GBP64772.1"/>
    <property type="molecule type" value="Genomic_DNA"/>
</dbReference>